<feature type="chain" id="PRO_5005108815" description="Carboxylic ester hydrolase" evidence="3">
    <location>
        <begin position="17"/>
        <end position="533"/>
    </location>
</feature>
<dbReference type="PROSITE" id="PS00122">
    <property type="entry name" value="CARBOXYLESTERASE_B_1"/>
    <property type="match status" value="1"/>
</dbReference>
<feature type="domain" description="Carboxylesterase type B" evidence="4">
    <location>
        <begin position="32"/>
        <end position="501"/>
    </location>
</feature>
<evidence type="ECO:0000256" key="1">
    <source>
        <dbReference type="ARBA" id="ARBA00005964"/>
    </source>
</evidence>
<dbReference type="OrthoDB" id="408631at2759"/>
<protein>
    <recommendedName>
        <fullName evidence="3">Carboxylic ester hydrolase</fullName>
        <ecNumber evidence="3">3.1.1.-</ecNumber>
    </recommendedName>
</protein>
<dbReference type="InterPro" id="IPR019826">
    <property type="entry name" value="Carboxylesterase_B_AS"/>
</dbReference>
<dbReference type="EC" id="3.1.1.-" evidence="3"/>
<dbReference type="HOGENOM" id="CLU_006586_10_7_1"/>
<evidence type="ECO:0000256" key="2">
    <source>
        <dbReference type="ARBA" id="ARBA00022801"/>
    </source>
</evidence>
<keyword evidence="2 3" id="KW-0378">Hydrolase</keyword>
<feature type="signal peptide" evidence="3">
    <location>
        <begin position="1"/>
        <end position="16"/>
    </location>
</feature>
<accession>A0A0A1TGM1</accession>
<dbReference type="EMBL" id="CDHN01000006">
    <property type="protein sequence ID" value="CEJ93999.1"/>
    <property type="molecule type" value="Genomic_DNA"/>
</dbReference>
<dbReference type="Gene3D" id="3.40.50.1820">
    <property type="entry name" value="alpha/beta hydrolase"/>
    <property type="match status" value="1"/>
</dbReference>
<evidence type="ECO:0000259" key="4">
    <source>
        <dbReference type="Pfam" id="PF00135"/>
    </source>
</evidence>
<dbReference type="PANTHER" id="PTHR11559">
    <property type="entry name" value="CARBOXYLESTERASE"/>
    <property type="match status" value="1"/>
</dbReference>
<dbReference type="Pfam" id="PF00135">
    <property type="entry name" value="COesterase"/>
    <property type="match status" value="1"/>
</dbReference>
<comment type="similarity">
    <text evidence="1 3">Belongs to the type-B carboxylesterase/lipase family.</text>
</comment>
<dbReference type="GO" id="GO:0016787">
    <property type="term" value="F:hydrolase activity"/>
    <property type="evidence" value="ECO:0007669"/>
    <property type="project" value="UniProtKB-KW"/>
</dbReference>
<keyword evidence="6" id="KW-1185">Reference proteome</keyword>
<organism evidence="5 6">
    <name type="scientific">[Torrubiella] hemipterigena</name>
    <dbReference type="NCBI Taxonomy" id="1531966"/>
    <lineage>
        <taxon>Eukaryota</taxon>
        <taxon>Fungi</taxon>
        <taxon>Dikarya</taxon>
        <taxon>Ascomycota</taxon>
        <taxon>Pezizomycotina</taxon>
        <taxon>Sordariomycetes</taxon>
        <taxon>Hypocreomycetidae</taxon>
        <taxon>Hypocreales</taxon>
        <taxon>Clavicipitaceae</taxon>
        <taxon>Clavicipitaceae incertae sedis</taxon>
        <taxon>'Torrubiella' clade</taxon>
    </lineage>
</organism>
<dbReference type="InterPro" id="IPR050309">
    <property type="entry name" value="Type-B_Carboxylest/Lipase"/>
</dbReference>
<dbReference type="SUPFAM" id="SSF53474">
    <property type="entry name" value="alpha/beta-Hydrolases"/>
    <property type="match status" value="1"/>
</dbReference>
<evidence type="ECO:0000313" key="6">
    <source>
        <dbReference type="Proteomes" id="UP000039046"/>
    </source>
</evidence>
<dbReference type="PROSITE" id="PS00941">
    <property type="entry name" value="CARBOXYLESTERASE_B_2"/>
    <property type="match status" value="1"/>
</dbReference>
<dbReference type="InterPro" id="IPR002018">
    <property type="entry name" value="CarbesteraseB"/>
</dbReference>
<gene>
    <name evidence="5" type="ORF">VHEMI09556</name>
</gene>
<evidence type="ECO:0000256" key="3">
    <source>
        <dbReference type="RuleBase" id="RU361235"/>
    </source>
</evidence>
<name>A0A0A1TGM1_9HYPO</name>
<reference evidence="5 6" key="1">
    <citation type="journal article" date="2015" name="Genome Announc.">
        <title>Draft Genome Sequence and Gene Annotation of the Entomopathogenic Fungus Verticillium hemipterigenum.</title>
        <authorList>
            <person name="Horn F."/>
            <person name="Habel A."/>
            <person name="Scharf D.H."/>
            <person name="Dworschak J."/>
            <person name="Brakhage A.A."/>
            <person name="Guthke R."/>
            <person name="Hertweck C."/>
            <person name="Linde J."/>
        </authorList>
    </citation>
    <scope>NUCLEOTIDE SEQUENCE [LARGE SCALE GENOMIC DNA]</scope>
</reference>
<dbReference type="Proteomes" id="UP000039046">
    <property type="component" value="Unassembled WGS sequence"/>
</dbReference>
<keyword evidence="3" id="KW-0732">Signal</keyword>
<proteinExistence type="inferred from homology"/>
<dbReference type="AlphaFoldDB" id="A0A0A1TGM1"/>
<dbReference type="InterPro" id="IPR019819">
    <property type="entry name" value="Carboxylesterase_B_CS"/>
</dbReference>
<dbReference type="ESTHER" id="9hypo-a0a0a1tgm1">
    <property type="family name" value="Fungal_carboxylesterase_lipase"/>
</dbReference>
<dbReference type="STRING" id="1531966.A0A0A1TGM1"/>
<dbReference type="InterPro" id="IPR029058">
    <property type="entry name" value="AB_hydrolase_fold"/>
</dbReference>
<sequence length="533" mass="57807">MKYLSTLACLLTAAVAVDPTVDLGYSKYKGVKTGDVTQWLGIRYAAAPLSDLRFKKPADPAKTTTVQAANKHGKVCLGTGQAPNNDTFKSHSEDCLFLDVYAPSSATSKSKLPVFFFIQGGGFVSNSNANYNGTGLIHAADNGMIVVNFNYRVGVFGFLTNGDNITANNGLWDQVKALEWVQNNIAKFGGDPRHVVIGGDSAGAASVAYHLTRGGGKDYGLFVGAAAESVSFSTVLDIPQSQYLYDGYASRVGCTGQDSLACLRSKTSKELQAANVNVTPLPGAKNPQLFAWNPVIDNDFITEVPYDAFRNGHFVKVPVIIGDDTNGGTVFTPRKTTTIDQVNTFLHDQFPLLTDDDLAVIDDLYPNPDESDCPDEGCRWRQLSDAYGQMRYMCPGLTVNDHYALSGINSSWAYRWNVEDPAQMDDGIGVPHTVEVHAIFGPTNTNNGAPKSYYSGQKNAHAVTVAQAYWTSFIKTLDPNTHKADGAAEWTTWSCEKERMLFNTGGETAMEPIAANLQKACDFFAEIGPRIRQ</sequence>
<evidence type="ECO:0000313" key="5">
    <source>
        <dbReference type="EMBL" id="CEJ93999.1"/>
    </source>
</evidence>